<organism evidence="1 2">
    <name type="scientific">Populus trichocarpa</name>
    <name type="common">Western balsam poplar</name>
    <name type="synonym">Populus balsamifera subsp. trichocarpa</name>
    <dbReference type="NCBI Taxonomy" id="3694"/>
    <lineage>
        <taxon>Eukaryota</taxon>
        <taxon>Viridiplantae</taxon>
        <taxon>Streptophyta</taxon>
        <taxon>Embryophyta</taxon>
        <taxon>Tracheophyta</taxon>
        <taxon>Spermatophyta</taxon>
        <taxon>Magnoliopsida</taxon>
        <taxon>eudicotyledons</taxon>
        <taxon>Gunneridae</taxon>
        <taxon>Pentapetalae</taxon>
        <taxon>rosids</taxon>
        <taxon>fabids</taxon>
        <taxon>Malpighiales</taxon>
        <taxon>Salicaceae</taxon>
        <taxon>Saliceae</taxon>
        <taxon>Populus</taxon>
    </lineage>
</organism>
<dbReference type="EMBL" id="CM009293">
    <property type="protein sequence ID" value="PNT38933.1"/>
    <property type="molecule type" value="Genomic_DNA"/>
</dbReference>
<accession>U5GDZ4</accession>
<gene>
    <name evidence="1" type="ORF">POPTR_004G005200</name>
</gene>
<dbReference type="Proteomes" id="UP000006729">
    <property type="component" value="Chromosome 4"/>
</dbReference>
<proteinExistence type="predicted"/>
<evidence type="ECO:0000313" key="1">
    <source>
        <dbReference type="EMBL" id="PNT38933.1"/>
    </source>
</evidence>
<dbReference type="AlphaFoldDB" id="U5GDZ4"/>
<name>U5GDZ4_POPTR</name>
<dbReference type="HOGENOM" id="CLU_2562657_0_0_1"/>
<reference evidence="1 2" key="1">
    <citation type="journal article" date="2006" name="Science">
        <title>The genome of black cottonwood, Populus trichocarpa (Torr. &amp; Gray).</title>
        <authorList>
            <person name="Tuskan G.A."/>
            <person name="Difazio S."/>
            <person name="Jansson S."/>
            <person name="Bohlmann J."/>
            <person name="Grigoriev I."/>
            <person name="Hellsten U."/>
            <person name="Putnam N."/>
            <person name="Ralph S."/>
            <person name="Rombauts S."/>
            <person name="Salamov A."/>
            <person name="Schein J."/>
            <person name="Sterck L."/>
            <person name="Aerts A."/>
            <person name="Bhalerao R.R."/>
            <person name="Bhalerao R.P."/>
            <person name="Blaudez D."/>
            <person name="Boerjan W."/>
            <person name="Brun A."/>
            <person name="Brunner A."/>
            <person name="Busov V."/>
            <person name="Campbell M."/>
            <person name="Carlson J."/>
            <person name="Chalot M."/>
            <person name="Chapman J."/>
            <person name="Chen G.L."/>
            <person name="Cooper D."/>
            <person name="Coutinho P.M."/>
            <person name="Couturier J."/>
            <person name="Covert S."/>
            <person name="Cronk Q."/>
            <person name="Cunningham R."/>
            <person name="Davis J."/>
            <person name="Degroeve S."/>
            <person name="Dejardin A."/>
            <person name="Depamphilis C."/>
            <person name="Detter J."/>
            <person name="Dirks B."/>
            <person name="Dubchak I."/>
            <person name="Duplessis S."/>
            <person name="Ehlting J."/>
            <person name="Ellis B."/>
            <person name="Gendler K."/>
            <person name="Goodstein D."/>
            <person name="Gribskov M."/>
            <person name="Grimwood J."/>
            <person name="Groover A."/>
            <person name="Gunter L."/>
            <person name="Hamberger B."/>
            <person name="Heinze B."/>
            <person name="Helariutta Y."/>
            <person name="Henrissat B."/>
            <person name="Holligan D."/>
            <person name="Holt R."/>
            <person name="Huang W."/>
            <person name="Islam-Faridi N."/>
            <person name="Jones S."/>
            <person name="Jones-Rhoades M."/>
            <person name="Jorgensen R."/>
            <person name="Joshi C."/>
            <person name="Kangasjarvi J."/>
            <person name="Karlsson J."/>
            <person name="Kelleher C."/>
            <person name="Kirkpatrick R."/>
            <person name="Kirst M."/>
            <person name="Kohler A."/>
            <person name="Kalluri U."/>
            <person name="Larimer F."/>
            <person name="Leebens-Mack J."/>
            <person name="Leple J.C."/>
            <person name="Locascio P."/>
            <person name="Lou Y."/>
            <person name="Lucas S."/>
            <person name="Martin F."/>
            <person name="Montanini B."/>
            <person name="Napoli C."/>
            <person name="Nelson D.R."/>
            <person name="Nelson C."/>
            <person name="Nieminen K."/>
            <person name="Nilsson O."/>
            <person name="Pereda V."/>
            <person name="Peter G."/>
            <person name="Philippe R."/>
            <person name="Pilate G."/>
            <person name="Poliakov A."/>
            <person name="Razumovskaya J."/>
            <person name="Richardson P."/>
            <person name="Rinaldi C."/>
            <person name="Ritland K."/>
            <person name="Rouze P."/>
            <person name="Ryaboy D."/>
            <person name="Schmutz J."/>
            <person name="Schrader J."/>
            <person name="Segerman B."/>
            <person name="Shin H."/>
            <person name="Siddiqui A."/>
            <person name="Sterky F."/>
            <person name="Terry A."/>
            <person name="Tsai C.J."/>
            <person name="Uberbacher E."/>
            <person name="Unneberg P."/>
            <person name="Vahala J."/>
            <person name="Wall K."/>
            <person name="Wessler S."/>
            <person name="Yang G."/>
            <person name="Yin T."/>
            <person name="Douglas C."/>
            <person name="Marra M."/>
            <person name="Sandberg G."/>
            <person name="Van de Peer Y."/>
            <person name="Rokhsar D."/>
        </authorList>
    </citation>
    <scope>NUCLEOTIDE SEQUENCE [LARGE SCALE GENOMIC DNA]</scope>
    <source>
        <strain evidence="2">cv. Nisqually</strain>
    </source>
</reference>
<protein>
    <submittedName>
        <fullName evidence="1">Uncharacterized protein</fullName>
    </submittedName>
</protein>
<evidence type="ECO:0000313" key="2">
    <source>
        <dbReference type="Proteomes" id="UP000006729"/>
    </source>
</evidence>
<keyword evidence="2" id="KW-1185">Reference proteome</keyword>
<dbReference type="InParanoid" id="U5GDZ4"/>
<sequence length="82" mass="9697">MKGRTHCLNDFVFVLPQIPNLFGFWLAVSDVEQHIQIDIFIHLQLKMKLNVCNWNTVLNHLQLKMKLNACNSQCFRHNYISI</sequence>